<dbReference type="InterPro" id="IPR035976">
    <property type="entry name" value="Sushi/SCR/CCP_sf"/>
</dbReference>
<comment type="caution">
    <text evidence="6">Lacks conserved residue(s) required for the propagation of feature annotation.</text>
</comment>
<feature type="disulfide bond" evidence="6">
    <location>
        <begin position="848"/>
        <end position="865"/>
    </location>
</feature>
<feature type="domain" description="EGF-like" evidence="10">
    <location>
        <begin position="769"/>
        <end position="810"/>
    </location>
</feature>
<dbReference type="InterPro" id="IPR000742">
    <property type="entry name" value="EGF"/>
</dbReference>
<dbReference type="Pfam" id="PF02494">
    <property type="entry name" value="HYR"/>
    <property type="match status" value="1"/>
</dbReference>
<dbReference type="SMART" id="SM00032">
    <property type="entry name" value="CCP"/>
    <property type="match status" value="4"/>
</dbReference>
<dbReference type="GO" id="GO:0005509">
    <property type="term" value="F:calcium ion binding"/>
    <property type="evidence" value="ECO:0007669"/>
    <property type="project" value="InterPro"/>
</dbReference>
<evidence type="ECO:0000256" key="8">
    <source>
        <dbReference type="SAM" id="MobiDB-lite"/>
    </source>
</evidence>
<evidence type="ECO:0008006" key="16">
    <source>
        <dbReference type="Google" id="ProtNLM"/>
    </source>
</evidence>
<dbReference type="SUPFAM" id="SSF49899">
    <property type="entry name" value="Concanavalin A-like lectins/glucanases"/>
    <property type="match status" value="1"/>
</dbReference>
<dbReference type="PANTHER" id="PTHR24049:SF22">
    <property type="entry name" value="DROSOPHILA CRUMBS HOMOLOG"/>
    <property type="match status" value="1"/>
</dbReference>
<dbReference type="PROSITE" id="PS50825">
    <property type="entry name" value="HYR"/>
    <property type="match status" value="1"/>
</dbReference>
<feature type="compositionally biased region" description="Polar residues" evidence="8">
    <location>
        <begin position="1340"/>
        <end position="1350"/>
    </location>
</feature>
<feature type="disulfide bond" evidence="6">
    <location>
        <begin position="800"/>
        <end position="809"/>
    </location>
</feature>
<dbReference type="PROSITE" id="PS51828">
    <property type="entry name" value="PTX_2"/>
    <property type="match status" value="1"/>
</dbReference>
<dbReference type="SMART" id="SM00179">
    <property type="entry name" value="EGF_CA"/>
    <property type="match status" value="2"/>
</dbReference>
<dbReference type="GO" id="GO:0005886">
    <property type="term" value="C:plasma membrane"/>
    <property type="evidence" value="ECO:0007669"/>
    <property type="project" value="TreeGrafter"/>
</dbReference>
<dbReference type="Gene3D" id="2.10.50.10">
    <property type="entry name" value="Tumor Necrosis Factor Receptor, subunit A, domain 2"/>
    <property type="match status" value="2"/>
</dbReference>
<dbReference type="InterPro" id="IPR001881">
    <property type="entry name" value="EGF-like_Ca-bd_dom"/>
</dbReference>
<feature type="disulfide bond" evidence="7">
    <location>
        <begin position="408"/>
        <end position="451"/>
    </location>
</feature>
<dbReference type="Gene3D" id="2.60.120.200">
    <property type="match status" value="1"/>
</dbReference>
<feature type="compositionally biased region" description="Polar residues" evidence="8">
    <location>
        <begin position="1357"/>
        <end position="1370"/>
    </location>
</feature>
<dbReference type="SMART" id="SM01411">
    <property type="entry name" value="Ephrin_rec_like"/>
    <property type="match status" value="3"/>
</dbReference>
<keyword evidence="7" id="KW-0768">Sushi</keyword>
<feature type="domain" description="EGF-like" evidence="10">
    <location>
        <begin position="930"/>
        <end position="967"/>
    </location>
</feature>
<dbReference type="Gene3D" id="2.10.25.10">
    <property type="entry name" value="Laminin"/>
    <property type="match status" value="3"/>
</dbReference>
<dbReference type="FunFam" id="2.10.50.10:FF:000018">
    <property type="entry name" value="Sushi, von Willebrand factor type A, EGF and pentraxin domain-containing 1"/>
    <property type="match status" value="1"/>
</dbReference>
<keyword evidence="1 6" id="KW-0245">EGF-like domain</keyword>
<dbReference type="PROSITE" id="PS50026">
    <property type="entry name" value="EGF_3"/>
    <property type="match status" value="3"/>
</dbReference>
<evidence type="ECO:0000313" key="14">
    <source>
        <dbReference type="EMBL" id="RUS87913.1"/>
    </source>
</evidence>
<evidence type="ECO:0000259" key="10">
    <source>
        <dbReference type="PROSITE" id="PS50026"/>
    </source>
</evidence>
<keyword evidence="3" id="KW-0677">Repeat</keyword>
<feature type="disulfide bond" evidence="7">
    <location>
        <begin position="136"/>
        <end position="163"/>
    </location>
</feature>
<feature type="region of interest" description="Disordered" evidence="8">
    <location>
        <begin position="1464"/>
        <end position="1514"/>
    </location>
</feature>
<dbReference type="Gene3D" id="2.10.70.10">
    <property type="entry name" value="Complement Module, domain 1"/>
    <property type="match status" value="4"/>
</dbReference>
<feature type="disulfide bond" evidence="6">
    <location>
        <begin position="957"/>
        <end position="966"/>
    </location>
</feature>
<sequence>MFGVDALVRAGVRNTGVSCSYRSGTACHFECDPGYRMIGLPGLLCGWDGTWSGQLPRCVRDSDTDCGTLEEIDQQDPNGETTYVNNLPVSNLVRHRDQKPDPESQSHRFIIHRVFGSDLDPRRSRTGQGAVLQVYCPKGWKLLGDAERTCQKDGVWSSTPARCVDASCPSLPLTQGLRVHPPSCTEARQSPGTVCRLTCDSGYALVGAANITCGQNRRWTPNLDTVDSAISKITGVCLDIEPPKLTCRPNMTVSVRMDGPAMLSWDAVAPTVSDNSRHVTVTSPDVPGSPFPVYFGKQIIRFVAQDKNHRVRCALGIEVKDPRVRAVKCPSQEVSVFTRHELGRLVLPEVRFEIMDSGQSQPVGHLCSPVNHTMERTGRHQVVCWAYAPWGPLGAECRFTVNMQHEICPLPPPPLHGNVSCSATNSSRLECSVTCQPGYQFHELPEQPYICGLNGRWQHRTLWPDCSSSYSRIGAMIDASYSLSLTFPNASICLARKLSVQNQVLPMVQSVLDSKCDRPRECSIVKLNVTCFGRDGQNIDGLDDVYDIYEPLLNITIKANSTIHNMQENVDLLESISSDLMPVLENITQIDQQSSHQDRIYGVDCRLGYQALADILCVACPAGTYWNRRLVRCMKCSLGRYQTAEGQTACITCPNDTFTDASGAKSLSQCAAGCPPGHWSPTGLAPCQPCQIGQYQPRPRALVCLNCPTDQTTEAPGAVHLDQCYEECPRGSAGYAGRQPYCEPCPMDTYEPLRGQEQCKPLGHMLVPGNYLCNQTTFMCYNGGQCQSPVDLDMGVSCRCQPGFIGYNCEQLDPTFCPKPFSCPTGPLTGEQPFQFWQYADPCESSPCHNGGFCLNSNHADSFECYCPLGYVGPLCSDAVALCRGLPCLHGECHGGSCRCAQGYAGVSCNESVDPCWFGLNYEGCRPDDPTNACLSQPCAFGSTCLLRNGGRYVCKCQTGKTGTHCSKELSLDVDMEFGLEPRLGWDVTLPSEFMPPLTSMTVGMWLRPSPTTSYYTVVSLDTSRGTTGDFVNRELSQRVFSLDKTDKLRIEFFNESIETGTNVPTRVWTHLCFSWTQTSGAWQVYLNGTLARSGRNLAQNQSIPDHTFVTLAPRNTTLSDWTIFRGRISQFNIFSDVLSSSQVQNLANTSACDRTFHGDVIGWTNALPYAFATKSSLCLDVNECWFPSQFHCVPPSDVCVDTLGSYKCTDPENSSQNQTTLWLERIGIGAAVCLAVAVCVGIVVSACRRGRRSRQTDVLSSGVQLRQGVSPQRHGNRGTGDVLRKNSTGTDGENRNPIVRSAGRRLGGRSIFKRRHQKGYMQGRLIEADSLEETVIFDQSSNSGDTDANSFKPEKPSQTGEFHGQSDSVQGARIQELTGNTDDSSSHTGEELDPAQPQFDTSDSLPDEPASLTFRTTAPQGISNPLEFLRLKMPSLGFTKKQRERPIGYTHLREVTGASNQHAWDAGTNKDAGTNAAEDPNLSFPQDGGHEIHTDIDMRNNDNVPGCNRPSSN</sequence>
<dbReference type="GO" id="GO:0007157">
    <property type="term" value="P:heterophilic cell-cell adhesion via plasma membrane cell adhesion molecules"/>
    <property type="evidence" value="ECO:0007669"/>
    <property type="project" value="TreeGrafter"/>
</dbReference>
<feature type="region of interest" description="Disordered" evidence="8">
    <location>
        <begin position="1259"/>
        <end position="1315"/>
    </location>
</feature>
<dbReference type="Proteomes" id="UP000271974">
    <property type="component" value="Unassembled WGS sequence"/>
</dbReference>
<dbReference type="GO" id="GO:0045197">
    <property type="term" value="P:establishment or maintenance of epithelial cell apical/basal polarity"/>
    <property type="evidence" value="ECO:0007669"/>
    <property type="project" value="TreeGrafter"/>
</dbReference>
<dbReference type="InterPro" id="IPR001759">
    <property type="entry name" value="PTX_dom"/>
</dbReference>
<dbReference type="Pfam" id="PF13385">
    <property type="entry name" value="Laminin_G_3"/>
    <property type="match status" value="1"/>
</dbReference>
<evidence type="ECO:0000256" key="2">
    <source>
        <dbReference type="ARBA" id="ARBA00022729"/>
    </source>
</evidence>
<evidence type="ECO:0000259" key="11">
    <source>
        <dbReference type="PROSITE" id="PS50825"/>
    </source>
</evidence>
<dbReference type="SMART" id="SM00159">
    <property type="entry name" value="PTX"/>
    <property type="match status" value="1"/>
</dbReference>
<feature type="domain" description="EGF-like" evidence="10">
    <location>
        <begin position="839"/>
        <end position="877"/>
    </location>
</feature>
<dbReference type="CDD" id="cd00033">
    <property type="entry name" value="CCP"/>
    <property type="match status" value="4"/>
</dbReference>
<feature type="domain" description="Pentraxin (PTX)" evidence="13">
    <location>
        <begin position="972"/>
        <end position="1181"/>
    </location>
</feature>
<feature type="disulfide bond" evidence="6">
    <location>
        <begin position="867"/>
        <end position="876"/>
    </location>
</feature>
<dbReference type="PANTHER" id="PTHR24049">
    <property type="entry name" value="CRUMBS FAMILY MEMBER"/>
    <property type="match status" value="1"/>
</dbReference>
<feature type="domain" description="Sushi" evidence="12">
    <location>
        <begin position="1"/>
        <end position="60"/>
    </location>
</feature>
<dbReference type="CDD" id="cd00054">
    <property type="entry name" value="EGF_CA"/>
    <property type="match status" value="2"/>
</dbReference>
<evidence type="ECO:0000256" key="4">
    <source>
        <dbReference type="ARBA" id="ARBA00023157"/>
    </source>
</evidence>
<evidence type="ECO:0000256" key="9">
    <source>
        <dbReference type="SAM" id="Phobius"/>
    </source>
</evidence>
<keyword evidence="5" id="KW-0325">Glycoprotein</keyword>
<dbReference type="InterPro" id="IPR009030">
    <property type="entry name" value="Growth_fac_rcpt_cys_sf"/>
</dbReference>
<dbReference type="PROSITE" id="PS01186">
    <property type="entry name" value="EGF_2"/>
    <property type="match status" value="2"/>
</dbReference>
<organism evidence="14 15">
    <name type="scientific">Elysia chlorotica</name>
    <name type="common">Eastern emerald elysia</name>
    <name type="synonym">Sea slug</name>
    <dbReference type="NCBI Taxonomy" id="188477"/>
    <lineage>
        <taxon>Eukaryota</taxon>
        <taxon>Metazoa</taxon>
        <taxon>Spiralia</taxon>
        <taxon>Lophotrochozoa</taxon>
        <taxon>Mollusca</taxon>
        <taxon>Gastropoda</taxon>
        <taxon>Heterobranchia</taxon>
        <taxon>Euthyneura</taxon>
        <taxon>Panpulmonata</taxon>
        <taxon>Sacoglossa</taxon>
        <taxon>Placobranchoidea</taxon>
        <taxon>Plakobranchidae</taxon>
        <taxon>Elysia</taxon>
    </lineage>
</organism>
<dbReference type="InterPro" id="IPR051022">
    <property type="entry name" value="Notch_Cell-Fate_Det"/>
</dbReference>
<feature type="compositionally biased region" description="Basic residues" evidence="8">
    <location>
        <begin position="1303"/>
        <end position="1315"/>
    </location>
</feature>
<keyword evidence="9" id="KW-0472">Membrane</keyword>
<dbReference type="SUPFAM" id="SSF57184">
    <property type="entry name" value="Growth factor receptor domain"/>
    <property type="match status" value="1"/>
</dbReference>
<dbReference type="SUPFAM" id="SSF57196">
    <property type="entry name" value="EGF/Laminin"/>
    <property type="match status" value="3"/>
</dbReference>
<dbReference type="STRING" id="188477.A0A3S1ABY1"/>
<dbReference type="Pfam" id="PF00084">
    <property type="entry name" value="Sushi"/>
    <property type="match status" value="4"/>
</dbReference>
<feature type="domain" description="Sushi" evidence="12">
    <location>
        <begin position="97"/>
        <end position="165"/>
    </location>
</feature>
<dbReference type="Pfam" id="PF07699">
    <property type="entry name" value="Ephrin_rec_like"/>
    <property type="match status" value="2"/>
</dbReference>
<gene>
    <name evidence="14" type="ORF">EGW08_004329</name>
</gene>
<dbReference type="InterPro" id="IPR003410">
    <property type="entry name" value="HYR_dom"/>
</dbReference>
<evidence type="ECO:0000256" key="5">
    <source>
        <dbReference type="ARBA" id="ARBA00023180"/>
    </source>
</evidence>
<dbReference type="InterPro" id="IPR011641">
    <property type="entry name" value="Tyr-kin_ephrin_A/B_rcpt-like"/>
</dbReference>
<feature type="compositionally biased region" description="Basic and acidic residues" evidence="8">
    <location>
        <begin position="1489"/>
        <end position="1501"/>
    </location>
</feature>
<reference evidence="14 15" key="1">
    <citation type="submission" date="2019-01" db="EMBL/GenBank/DDBJ databases">
        <title>A draft genome assembly of the solar-powered sea slug Elysia chlorotica.</title>
        <authorList>
            <person name="Cai H."/>
            <person name="Li Q."/>
            <person name="Fang X."/>
            <person name="Li J."/>
            <person name="Curtis N.E."/>
            <person name="Altenburger A."/>
            <person name="Shibata T."/>
            <person name="Feng M."/>
            <person name="Maeda T."/>
            <person name="Schwartz J.A."/>
            <person name="Shigenobu S."/>
            <person name="Lundholm N."/>
            <person name="Nishiyama T."/>
            <person name="Yang H."/>
            <person name="Hasebe M."/>
            <person name="Li S."/>
            <person name="Pierce S.K."/>
            <person name="Wang J."/>
        </authorList>
    </citation>
    <scope>NUCLEOTIDE SEQUENCE [LARGE SCALE GENOMIC DNA]</scope>
    <source>
        <strain evidence="14">EC2010</strain>
        <tissue evidence="14">Whole organism of an adult</tissue>
    </source>
</reference>
<evidence type="ECO:0000259" key="13">
    <source>
        <dbReference type="PROSITE" id="PS51828"/>
    </source>
</evidence>
<evidence type="ECO:0000259" key="12">
    <source>
        <dbReference type="PROSITE" id="PS50923"/>
    </source>
</evidence>
<comment type="caution">
    <text evidence="14">The sequence shown here is derived from an EMBL/GenBank/DDBJ whole genome shotgun (WGS) entry which is preliminary data.</text>
</comment>
<feature type="compositionally biased region" description="Polar residues" evidence="8">
    <location>
        <begin position="1259"/>
        <end position="1271"/>
    </location>
</feature>
<dbReference type="PROSITE" id="PS00022">
    <property type="entry name" value="EGF_1"/>
    <property type="match status" value="3"/>
</dbReference>
<dbReference type="SUPFAM" id="SSF57535">
    <property type="entry name" value="Complement control module/SCR domain"/>
    <property type="match status" value="4"/>
</dbReference>
<dbReference type="OrthoDB" id="6515930at2759"/>
<feature type="domain" description="HYR" evidence="11">
    <location>
        <begin position="238"/>
        <end position="321"/>
    </location>
</feature>
<feature type="region of interest" description="Disordered" evidence="8">
    <location>
        <begin position="1340"/>
        <end position="1420"/>
    </location>
</feature>
<feature type="transmembrane region" description="Helical" evidence="9">
    <location>
        <begin position="1227"/>
        <end position="1248"/>
    </location>
</feature>
<keyword evidence="9" id="KW-1133">Transmembrane helix</keyword>
<evidence type="ECO:0000256" key="6">
    <source>
        <dbReference type="PROSITE-ProRule" id="PRU00076"/>
    </source>
</evidence>
<feature type="disulfide bond" evidence="7">
    <location>
        <begin position="31"/>
        <end position="58"/>
    </location>
</feature>
<keyword evidence="2" id="KW-0732">Signal</keyword>
<keyword evidence="15" id="KW-1185">Reference proteome</keyword>
<dbReference type="SMART" id="SM00181">
    <property type="entry name" value="EGF"/>
    <property type="match status" value="4"/>
</dbReference>
<dbReference type="GO" id="GO:0032991">
    <property type="term" value="C:protein-containing complex"/>
    <property type="evidence" value="ECO:0007669"/>
    <property type="project" value="TreeGrafter"/>
</dbReference>
<dbReference type="EMBL" id="RQTK01000097">
    <property type="protein sequence ID" value="RUS87913.1"/>
    <property type="molecule type" value="Genomic_DNA"/>
</dbReference>
<protein>
    <recommendedName>
        <fullName evidence="16">Sushi, von Willebrand factor type A, EGF and pentraxin domain-containing protein 1</fullName>
    </recommendedName>
</protein>
<feature type="domain" description="Sushi" evidence="12">
    <location>
        <begin position="166"/>
        <end position="228"/>
    </location>
</feature>
<evidence type="ECO:0000256" key="7">
    <source>
        <dbReference type="PROSITE-ProRule" id="PRU00302"/>
    </source>
</evidence>
<dbReference type="PROSITE" id="PS50923">
    <property type="entry name" value="SUSHI"/>
    <property type="match status" value="4"/>
</dbReference>
<dbReference type="Pfam" id="PF00008">
    <property type="entry name" value="EGF"/>
    <property type="match status" value="1"/>
</dbReference>
<feature type="domain" description="Sushi" evidence="12">
    <location>
        <begin position="406"/>
        <end position="468"/>
    </location>
</feature>
<evidence type="ECO:0000313" key="15">
    <source>
        <dbReference type="Proteomes" id="UP000271974"/>
    </source>
</evidence>
<evidence type="ECO:0000256" key="3">
    <source>
        <dbReference type="ARBA" id="ARBA00022737"/>
    </source>
</evidence>
<dbReference type="FunFam" id="2.10.25.10:FF:000173">
    <property type="entry name" value="Neurogenic locus notch protein 2"/>
    <property type="match status" value="1"/>
</dbReference>
<keyword evidence="4 6" id="KW-1015">Disulfide bond</keyword>
<proteinExistence type="predicted"/>
<accession>A0A3S1ABY1</accession>
<keyword evidence="9" id="KW-0812">Transmembrane</keyword>
<dbReference type="InterPro" id="IPR013320">
    <property type="entry name" value="ConA-like_dom_sf"/>
</dbReference>
<dbReference type="InterPro" id="IPR000436">
    <property type="entry name" value="Sushi_SCR_CCP_dom"/>
</dbReference>
<evidence type="ECO:0000256" key="1">
    <source>
        <dbReference type="ARBA" id="ARBA00022536"/>
    </source>
</evidence>
<name>A0A3S1ABY1_ELYCH</name>